<accession>A0A225ULP5</accession>
<name>A0A225ULP5_9STRA</name>
<dbReference type="InterPro" id="IPR027806">
    <property type="entry name" value="HARBI1_dom"/>
</dbReference>
<dbReference type="OrthoDB" id="128852at2759"/>
<keyword evidence="2" id="KW-0479">Metal-binding</keyword>
<evidence type="ECO:0000259" key="3">
    <source>
        <dbReference type="Pfam" id="PF13359"/>
    </source>
</evidence>
<evidence type="ECO:0000313" key="5">
    <source>
        <dbReference type="Proteomes" id="UP000198211"/>
    </source>
</evidence>
<comment type="caution">
    <text evidence="4">The sequence shown here is derived from an EMBL/GenBank/DDBJ whole genome shotgun (WGS) entry which is preliminary data.</text>
</comment>
<dbReference type="EMBL" id="NBNE01015245">
    <property type="protein sequence ID" value="OWY93903.1"/>
    <property type="molecule type" value="Genomic_DNA"/>
</dbReference>
<reference evidence="5" key="1">
    <citation type="submission" date="2017-03" db="EMBL/GenBank/DDBJ databases">
        <title>Phytopthora megakarya and P. palmivora, two closely related causual agents of cacao black pod achieved similar genome size and gene model numbers by different mechanisms.</title>
        <authorList>
            <person name="Ali S."/>
            <person name="Shao J."/>
            <person name="Larry D.J."/>
            <person name="Kronmiller B."/>
            <person name="Shen D."/>
            <person name="Strem M.D."/>
            <person name="Melnick R.L."/>
            <person name="Guiltinan M.J."/>
            <person name="Tyler B.M."/>
            <person name="Meinhardt L.W."/>
            <person name="Bailey B.A."/>
        </authorList>
    </citation>
    <scope>NUCLEOTIDE SEQUENCE [LARGE SCALE GENOMIC DNA]</scope>
    <source>
        <strain evidence="5">zdho120</strain>
    </source>
</reference>
<gene>
    <name evidence="4" type="ORF">PHMEG_00036529</name>
</gene>
<evidence type="ECO:0000313" key="4">
    <source>
        <dbReference type="EMBL" id="OWY93903.1"/>
    </source>
</evidence>
<proteinExistence type="predicted"/>
<comment type="cofactor">
    <cofactor evidence="1">
        <name>a divalent metal cation</name>
        <dbReference type="ChEBI" id="CHEBI:60240"/>
    </cofactor>
</comment>
<protein>
    <recommendedName>
        <fullName evidence="3">DDE Tnp4 domain-containing protein</fullName>
    </recommendedName>
</protein>
<keyword evidence="5" id="KW-1185">Reference proteome</keyword>
<sequence>MSNQSERRLLLRELMDVMAVAALEEGDDEDMVMSSSAHDADDEEEPLMPQVDDVSEILLLVMSSHYFTGRERISKSTQFIVESVLESTPTSRFRQITRMVEPHNPIFQNQSVCPQAPVWLQLAIILDRFANYGTGASLSRSQRLWGIGKGTVDDYPGGVVKALNELSPQFVKWPSAMERRKTSRRMTKSGFHGCRYNLNAQVVCDGRRRIISFLSGWPGSCPDSTIYQEKTLSKDVFKHGFFSSGGYLLADSAYPADLTYNTVVPAYKSNMKGNDIEDFNTCIAHARVLNEHTIGVLKN</sequence>
<dbReference type="AlphaFoldDB" id="A0A225ULP5"/>
<dbReference type="Proteomes" id="UP000198211">
    <property type="component" value="Unassembled WGS sequence"/>
</dbReference>
<dbReference type="STRING" id="4795.A0A225ULP5"/>
<evidence type="ECO:0000256" key="2">
    <source>
        <dbReference type="ARBA" id="ARBA00022723"/>
    </source>
</evidence>
<organism evidence="4 5">
    <name type="scientific">Phytophthora megakarya</name>
    <dbReference type="NCBI Taxonomy" id="4795"/>
    <lineage>
        <taxon>Eukaryota</taxon>
        <taxon>Sar</taxon>
        <taxon>Stramenopiles</taxon>
        <taxon>Oomycota</taxon>
        <taxon>Peronosporomycetes</taxon>
        <taxon>Peronosporales</taxon>
        <taxon>Peronosporaceae</taxon>
        <taxon>Phytophthora</taxon>
    </lineage>
</organism>
<dbReference type="Pfam" id="PF13359">
    <property type="entry name" value="DDE_Tnp_4"/>
    <property type="match status" value="1"/>
</dbReference>
<feature type="domain" description="DDE Tnp4" evidence="3">
    <location>
        <begin position="183"/>
        <end position="298"/>
    </location>
</feature>
<dbReference type="GO" id="GO:0046872">
    <property type="term" value="F:metal ion binding"/>
    <property type="evidence" value="ECO:0007669"/>
    <property type="project" value="UniProtKB-KW"/>
</dbReference>
<evidence type="ECO:0000256" key="1">
    <source>
        <dbReference type="ARBA" id="ARBA00001968"/>
    </source>
</evidence>